<evidence type="ECO:0000256" key="8">
    <source>
        <dbReference type="ARBA" id="ARBA00038940"/>
    </source>
</evidence>
<evidence type="ECO:0000256" key="3">
    <source>
        <dbReference type="ARBA" id="ARBA00022801"/>
    </source>
</evidence>
<organism evidence="14 15">
    <name type="scientific">Bos indicus</name>
    <name type="common">Zebu</name>
    <dbReference type="NCBI Taxonomy" id="9915"/>
    <lineage>
        <taxon>Eukaryota</taxon>
        <taxon>Metazoa</taxon>
        <taxon>Chordata</taxon>
        <taxon>Craniata</taxon>
        <taxon>Vertebrata</taxon>
        <taxon>Euteleostomi</taxon>
        <taxon>Mammalia</taxon>
        <taxon>Eutheria</taxon>
        <taxon>Laurasiatheria</taxon>
        <taxon>Artiodactyla</taxon>
        <taxon>Ruminantia</taxon>
        <taxon>Pecora</taxon>
        <taxon>Bovidae</taxon>
        <taxon>Bovinae</taxon>
        <taxon>Bos</taxon>
    </lineage>
</organism>
<dbReference type="RefSeq" id="XP_019834259.2">
    <property type="nucleotide sequence ID" value="XM_019978700.2"/>
</dbReference>
<evidence type="ECO:0000256" key="6">
    <source>
        <dbReference type="ARBA" id="ARBA00037784"/>
    </source>
</evidence>
<dbReference type="Proteomes" id="UP001652663">
    <property type="component" value="Chromosome 18"/>
</dbReference>
<dbReference type="GeneID" id="109572141"/>
<keyword evidence="2" id="KW-0479">Metal-binding</keyword>
<evidence type="ECO:0000256" key="11">
    <source>
        <dbReference type="ARBA" id="ARBA00047635"/>
    </source>
</evidence>
<keyword evidence="1" id="KW-0819">tRNA processing</keyword>
<evidence type="ECO:0000256" key="10">
    <source>
        <dbReference type="ARBA" id="ARBA00041760"/>
    </source>
</evidence>
<evidence type="ECO:0000256" key="2">
    <source>
        <dbReference type="ARBA" id="ARBA00022723"/>
    </source>
</evidence>
<dbReference type="EC" id="3.5.4.34" evidence="8"/>
<reference evidence="15 16" key="1">
    <citation type="submission" date="2025-05" db="UniProtKB">
        <authorList>
            <consortium name="RefSeq"/>
        </authorList>
    </citation>
    <scope>IDENTIFICATION</scope>
    <source>
        <tissue evidence="15 16">Blood</tissue>
    </source>
</reference>
<dbReference type="PANTHER" id="PTHR46516">
    <property type="entry name" value="TRNA-SPECIFIC ADENOSINE DEAMINASE 1"/>
    <property type="match status" value="1"/>
</dbReference>
<sequence length="567" mass="62295">MRGKSLPNGGFKACPCFSFVPTNTRFMLRELPGDLEGLSTMWTADEIARLCYEHYGSKLPKQGKPEPNREWTLLAAVVKIQPTADQACDHSDGRVQVTKEVVSMGTGTKCIGQSKMRKSGDILNDSHAEVIARRSFQRYLLHQLHLAAALKEDSIFLPGSQRGLWKLKPDLLFVFFSSHTPCGDASIIPMLEFEDQPCCPVSRDWASNPSVETSDNLEAPEDKRKCEDPESPVTKKMRLEPRTPGGTAHRQSFGSQERGPNPPDVSSSNLTAEELASVTGMTPSGAQVVDVYRTGAKCVPGEAGDSGQPGAAYHRVGLLRVKPGRGDRTRSMSCSDKLARWNILGCQGALLMHFLEEPIYLSAVVIGKCPYSQEAMQRALIRRCQNVSALPEGFGVQEVKIQQSDLLFEQSRRAVQTRKADSPGRLVPCGAAISWSAVPEQPLDVTANGFPQGTTKKGIGRLQARSRISKVELFRSFQKLLSSISEDKWPDSLRKWQQRPAKSFFIQQWGSQGVAGHSYEEAAACLRHRVSCSPCRCPPAIHGQFACFLSGKISQIGTGWVAIHSMP</sequence>
<evidence type="ECO:0000256" key="12">
    <source>
        <dbReference type="SAM" id="MobiDB-lite"/>
    </source>
</evidence>
<proteinExistence type="inferred from homology"/>
<comment type="cofactor">
    <cofactor evidence="5">
        <name>1D-myo-inositol hexakisphosphate</name>
        <dbReference type="ChEBI" id="CHEBI:58130"/>
    </cofactor>
</comment>
<dbReference type="GO" id="GO:0046872">
    <property type="term" value="F:metal ion binding"/>
    <property type="evidence" value="ECO:0007669"/>
    <property type="project" value="UniProtKB-KW"/>
</dbReference>
<dbReference type="SMART" id="SM00552">
    <property type="entry name" value="ADEAMc"/>
    <property type="match status" value="1"/>
</dbReference>
<evidence type="ECO:0000313" key="17">
    <source>
        <dbReference type="RefSeq" id="XP_070626444.1"/>
    </source>
</evidence>
<dbReference type="GO" id="GO:0043829">
    <property type="term" value="F:tRNA-specific adenosine-37 deaminase activity"/>
    <property type="evidence" value="ECO:0007669"/>
    <property type="project" value="UniProtKB-EC"/>
</dbReference>
<dbReference type="OrthoDB" id="10268011at2759"/>
<keyword evidence="4" id="KW-0862">Zinc</keyword>
<evidence type="ECO:0000256" key="4">
    <source>
        <dbReference type="ARBA" id="ARBA00022833"/>
    </source>
</evidence>
<evidence type="ECO:0000313" key="14">
    <source>
        <dbReference type="Proteomes" id="UP001652663"/>
    </source>
</evidence>
<dbReference type="PANTHER" id="PTHR46516:SF1">
    <property type="entry name" value="TRNA-SPECIFIC ADENOSINE DEAMINASE 1"/>
    <property type="match status" value="1"/>
</dbReference>
<accession>A0A6P5D7L3</accession>
<evidence type="ECO:0000256" key="9">
    <source>
        <dbReference type="ARBA" id="ARBA00040502"/>
    </source>
</evidence>
<evidence type="ECO:0000313" key="15">
    <source>
        <dbReference type="RefSeq" id="XP_019834258.2"/>
    </source>
</evidence>
<gene>
    <name evidence="15 16 17" type="primary">ADAT1</name>
</gene>
<feature type="compositionally biased region" description="Polar residues" evidence="12">
    <location>
        <begin position="205"/>
        <end position="216"/>
    </location>
</feature>
<dbReference type="RefSeq" id="XP_070626444.1">
    <property type="nucleotide sequence ID" value="XM_070770343.1"/>
</dbReference>
<protein>
    <recommendedName>
        <fullName evidence="9">tRNA-specific adenosine deaminase 1</fullName>
        <ecNumber evidence="8">3.5.4.34</ecNumber>
    </recommendedName>
    <alternativeName>
        <fullName evidence="10">tRNA-specific adenosine-37 deaminase</fullName>
    </alternativeName>
</protein>
<dbReference type="CTD" id="23536"/>
<dbReference type="PROSITE" id="PS50141">
    <property type="entry name" value="A_DEAMIN_EDITASE"/>
    <property type="match status" value="1"/>
</dbReference>
<name>A0A6P5D7L3_BOSIN</name>
<feature type="domain" description="A to I editase" evidence="13">
    <location>
        <begin position="103"/>
        <end position="527"/>
    </location>
</feature>
<dbReference type="Pfam" id="PF02137">
    <property type="entry name" value="A_deamin"/>
    <property type="match status" value="1"/>
</dbReference>
<evidence type="ECO:0000259" key="13">
    <source>
        <dbReference type="PROSITE" id="PS50141"/>
    </source>
</evidence>
<evidence type="ECO:0000256" key="1">
    <source>
        <dbReference type="ARBA" id="ARBA00022694"/>
    </source>
</evidence>
<dbReference type="KEGG" id="biu:109572141"/>
<evidence type="ECO:0000256" key="5">
    <source>
        <dbReference type="ARBA" id="ARBA00037026"/>
    </source>
</evidence>
<comment type="similarity">
    <text evidence="7">Belongs to the ADAT1 family.</text>
</comment>
<dbReference type="GO" id="GO:0008033">
    <property type="term" value="P:tRNA processing"/>
    <property type="evidence" value="ECO:0007669"/>
    <property type="project" value="UniProtKB-KW"/>
</dbReference>
<comment type="catalytic activity">
    <reaction evidence="11">
        <text>adenosine(37) in tRNA(Ala) + H2O + H(+) = inosine(37) in tRNA(Ala) + NH4(+)</text>
        <dbReference type="Rhea" id="RHEA:50968"/>
        <dbReference type="Rhea" id="RHEA-COMP:12855"/>
        <dbReference type="Rhea" id="RHEA-COMP:12856"/>
        <dbReference type="ChEBI" id="CHEBI:15377"/>
        <dbReference type="ChEBI" id="CHEBI:15378"/>
        <dbReference type="ChEBI" id="CHEBI:28938"/>
        <dbReference type="ChEBI" id="CHEBI:74411"/>
        <dbReference type="ChEBI" id="CHEBI:82852"/>
        <dbReference type="EC" id="3.5.4.34"/>
    </reaction>
</comment>
<keyword evidence="3" id="KW-0378">Hydrolase</keyword>
<evidence type="ECO:0000256" key="7">
    <source>
        <dbReference type="ARBA" id="ARBA00038326"/>
    </source>
</evidence>
<keyword evidence="14" id="KW-1185">Reference proteome</keyword>
<evidence type="ECO:0000313" key="16">
    <source>
        <dbReference type="RefSeq" id="XP_019834259.2"/>
    </source>
</evidence>
<feature type="region of interest" description="Disordered" evidence="12">
    <location>
        <begin position="202"/>
        <end position="268"/>
    </location>
</feature>
<dbReference type="RefSeq" id="XP_019834258.2">
    <property type="nucleotide sequence ID" value="XM_019978699.2"/>
</dbReference>
<dbReference type="InterPro" id="IPR002466">
    <property type="entry name" value="A_deamin"/>
</dbReference>
<dbReference type="GO" id="GO:0003723">
    <property type="term" value="F:RNA binding"/>
    <property type="evidence" value="ECO:0007669"/>
    <property type="project" value="InterPro"/>
</dbReference>
<comment type="function">
    <text evidence="6">Specifically deaminates adenosine-37 to inosine in tRNA-Ala.</text>
</comment>